<dbReference type="GO" id="GO:1901678">
    <property type="term" value="P:iron coordination entity transport"/>
    <property type="evidence" value="ECO:0007669"/>
    <property type="project" value="UniProtKB-ARBA"/>
</dbReference>
<dbReference type="GO" id="GO:0030288">
    <property type="term" value="C:outer membrane-bounded periplasmic space"/>
    <property type="evidence" value="ECO:0007669"/>
    <property type="project" value="TreeGrafter"/>
</dbReference>
<evidence type="ECO:0000256" key="4">
    <source>
        <dbReference type="ARBA" id="ARBA00022729"/>
    </source>
</evidence>
<organism evidence="7 8">
    <name type="scientific">Subtercola boreus</name>
    <dbReference type="NCBI Taxonomy" id="120213"/>
    <lineage>
        <taxon>Bacteria</taxon>
        <taxon>Bacillati</taxon>
        <taxon>Actinomycetota</taxon>
        <taxon>Actinomycetes</taxon>
        <taxon>Micrococcales</taxon>
        <taxon>Microbacteriaceae</taxon>
        <taxon>Subtercola</taxon>
    </lineage>
</organism>
<comment type="similarity">
    <text evidence="2">Belongs to the bacterial solute-binding protein 8 family.</text>
</comment>
<dbReference type="PANTHER" id="PTHR30532">
    <property type="entry name" value="IRON III DICITRATE-BINDING PERIPLASMIC PROTEIN"/>
    <property type="match status" value="1"/>
</dbReference>
<comment type="caution">
    <text evidence="7">The sequence shown here is derived from an EMBL/GenBank/DDBJ whole genome shotgun (WGS) entry which is preliminary data.</text>
</comment>
<evidence type="ECO:0000259" key="6">
    <source>
        <dbReference type="Pfam" id="PF01497"/>
    </source>
</evidence>
<feature type="domain" description="Fe/B12 periplasmic-binding" evidence="6">
    <location>
        <begin position="82"/>
        <end position="311"/>
    </location>
</feature>
<dbReference type="PANTHER" id="PTHR30532:SF24">
    <property type="entry name" value="FERRIC ENTEROBACTIN-BINDING PERIPLASMIC PROTEIN FEPB"/>
    <property type="match status" value="1"/>
</dbReference>
<keyword evidence="3" id="KW-0813">Transport</keyword>
<evidence type="ECO:0000256" key="2">
    <source>
        <dbReference type="ARBA" id="ARBA00008814"/>
    </source>
</evidence>
<dbReference type="RefSeq" id="WP_116416060.1">
    <property type="nucleotide sequence ID" value="NZ_NBWZ01000001.1"/>
</dbReference>
<comment type="subcellular location">
    <subcellularLocation>
        <location evidence="1">Cell envelope</location>
    </subcellularLocation>
</comment>
<dbReference type="InterPro" id="IPR002491">
    <property type="entry name" value="ABC_transptr_periplasmic_BD"/>
</dbReference>
<feature type="chain" id="PRO_5038842176" description="Fe/B12 periplasmic-binding domain-containing protein" evidence="5">
    <location>
        <begin position="22"/>
        <end position="340"/>
    </location>
</feature>
<dbReference type="AlphaFoldDB" id="A0A3E0VLY0"/>
<name>A0A3E0VLY0_9MICO</name>
<dbReference type="OrthoDB" id="7941913at2"/>
<evidence type="ECO:0000256" key="3">
    <source>
        <dbReference type="ARBA" id="ARBA00022448"/>
    </source>
</evidence>
<evidence type="ECO:0000313" key="7">
    <source>
        <dbReference type="EMBL" id="RFA10685.1"/>
    </source>
</evidence>
<keyword evidence="4 5" id="KW-0732">Signal</keyword>
<evidence type="ECO:0000256" key="5">
    <source>
        <dbReference type="SAM" id="SignalP"/>
    </source>
</evidence>
<dbReference type="Pfam" id="PF01497">
    <property type="entry name" value="Peripla_BP_2"/>
    <property type="match status" value="1"/>
</dbReference>
<reference evidence="7 8" key="1">
    <citation type="submission" date="2017-04" db="EMBL/GenBank/DDBJ databases">
        <title>Comparative genome analysis of Subtercola boreus.</title>
        <authorList>
            <person name="Cho Y.-J."/>
            <person name="Cho A."/>
            <person name="Kim O.-S."/>
            <person name="Lee J.-I."/>
        </authorList>
    </citation>
    <scope>NUCLEOTIDE SEQUENCE [LARGE SCALE GENOMIC DNA]</scope>
    <source>
        <strain evidence="7 8">K300</strain>
    </source>
</reference>
<dbReference type="Proteomes" id="UP000256486">
    <property type="component" value="Unassembled WGS sequence"/>
</dbReference>
<dbReference type="InterPro" id="IPR051313">
    <property type="entry name" value="Bact_iron-sidero_bind"/>
</dbReference>
<protein>
    <recommendedName>
        <fullName evidence="6">Fe/B12 periplasmic-binding domain-containing protein</fullName>
    </recommendedName>
</protein>
<evidence type="ECO:0000256" key="1">
    <source>
        <dbReference type="ARBA" id="ARBA00004196"/>
    </source>
</evidence>
<dbReference type="EMBL" id="NBWZ01000001">
    <property type="protein sequence ID" value="RFA10685.1"/>
    <property type="molecule type" value="Genomic_DNA"/>
</dbReference>
<evidence type="ECO:0000313" key="8">
    <source>
        <dbReference type="Proteomes" id="UP000256486"/>
    </source>
</evidence>
<dbReference type="PROSITE" id="PS51257">
    <property type="entry name" value="PROKAR_LIPOPROTEIN"/>
    <property type="match status" value="1"/>
</dbReference>
<sequence length="340" mass="35938">MKHSRALRRSALILAPVLALAALSGCSSASTSDAGAAGTSNAAASGEWSYTDDTGKTVTLDHQPENVASYADYALGLLSYGIDPVAIFGRVDVASDERFAPYDISKTAIVGNSYGEIDLEKLAETAPDLIITGIYPTDREGTLDLTGPLYGLADTEQQAQLEKIAPVVAIEVGGKGIDVINSLNRLSESLGASADTVAAAKTKYDAAAADLTAATAENPIEITQMYADADGIYVTKTADEPETELYASLGVTFTNKNPDGYYYWDIYSWENAGQVMSGDVLLVNVEGFQKDDLLAQATFASDKALVAGQIHPWNQAALDYASQAAHMTELASIIRDSKKL</sequence>
<dbReference type="SUPFAM" id="SSF53807">
    <property type="entry name" value="Helical backbone' metal receptor"/>
    <property type="match status" value="1"/>
</dbReference>
<dbReference type="Gene3D" id="3.40.50.1980">
    <property type="entry name" value="Nitrogenase molybdenum iron protein domain"/>
    <property type="match status" value="2"/>
</dbReference>
<gene>
    <name evidence="7" type="ORF">B7R54_16835</name>
</gene>
<keyword evidence="8" id="KW-1185">Reference proteome</keyword>
<feature type="signal peptide" evidence="5">
    <location>
        <begin position="1"/>
        <end position="21"/>
    </location>
</feature>
<proteinExistence type="inferred from homology"/>
<accession>A0A3E0VLY0</accession>